<evidence type="ECO:0000313" key="3">
    <source>
        <dbReference type="Proteomes" id="UP000237105"/>
    </source>
</evidence>
<feature type="non-terminal residue" evidence="2">
    <location>
        <position position="1"/>
    </location>
</feature>
<dbReference type="Proteomes" id="UP000237105">
    <property type="component" value="Unassembled WGS sequence"/>
</dbReference>
<accession>A0A2P5DFN5</accession>
<reference evidence="3" key="1">
    <citation type="submission" date="2016-06" db="EMBL/GenBank/DDBJ databases">
        <title>Parallel loss of symbiosis genes in relatives of nitrogen-fixing non-legume Parasponia.</title>
        <authorList>
            <person name="Van Velzen R."/>
            <person name="Holmer R."/>
            <person name="Bu F."/>
            <person name="Rutten L."/>
            <person name="Van Zeijl A."/>
            <person name="Liu W."/>
            <person name="Santuari L."/>
            <person name="Cao Q."/>
            <person name="Sharma T."/>
            <person name="Shen D."/>
            <person name="Roswanjaya Y."/>
            <person name="Wardhani T."/>
            <person name="Kalhor M.S."/>
            <person name="Jansen J."/>
            <person name="Van den Hoogen J."/>
            <person name="Gungor B."/>
            <person name="Hartog M."/>
            <person name="Hontelez J."/>
            <person name="Verver J."/>
            <person name="Yang W.-C."/>
            <person name="Schijlen E."/>
            <person name="Repin R."/>
            <person name="Schilthuizen M."/>
            <person name="Schranz E."/>
            <person name="Heidstra R."/>
            <person name="Miyata K."/>
            <person name="Fedorova E."/>
            <person name="Kohlen W."/>
            <person name="Bisseling T."/>
            <person name="Smit S."/>
            <person name="Geurts R."/>
        </authorList>
    </citation>
    <scope>NUCLEOTIDE SEQUENCE [LARGE SCALE GENOMIC DNA]</scope>
    <source>
        <strain evidence="3">cv. WU1-14</strain>
    </source>
</reference>
<dbReference type="AlphaFoldDB" id="A0A2P5DFN5"/>
<evidence type="ECO:0000256" key="1">
    <source>
        <dbReference type="SAM" id="MobiDB-lite"/>
    </source>
</evidence>
<sequence length="103" mass="10963">NLVACGLIPRGVAFPDPPIFSRPPSSKKKSRRTELGASSSRKQKRKAQATPPRSEPSSPEAVSPPASQPAPQEEGNHTTLTFTFTISSLTNIFCTEMVIGSGL</sequence>
<comment type="caution">
    <text evidence="2">The sequence shown here is derived from an EMBL/GenBank/DDBJ whole genome shotgun (WGS) entry which is preliminary data.</text>
</comment>
<name>A0A2P5DFN5_PARAD</name>
<proteinExistence type="predicted"/>
<feature type="compositionally biased region" description="Low complexity" evidence="1">
    <location>
        <begin position="49"/>
        <end position="79"/>
    </location>
</feature>
<organism evidence="2 3">
    <name type="scientific">Parasponia andersonii</name>
    <name type="common">Sponia andersonii</name>
    <dbReference type="NCBI Taxonomy" id="3476"/>
    <lineage>
        <taxon>Eukaryota</taxon>
        <taxon>Viridiplantae</taxon>
        <taxon>Streptophyta</taxon>
        <taxon>Embryophyta</taxon>
        <taxon>Tracheophyta</taxon>
        <taxon>Spermatophyta</taxon>
        <taxon>Magnoliopsida</taxon>
        <taxon>eudicotyledons</taxon>
        <taxon>Gunneridae</taxon>
        <taxon>Pentapetalae</taxon>
        <taxon>rosids</taxon>
        <taxon>fabids</taxon>
        <taxon>Rosales</taxon>
        <taxon>Cannabaceae</taxon>
        <taxon>Parasponia</taxon>
    </lineage>
</organism>
<evidence type="ECO:0000313" key="2">
    <source>
        <dbReference type="EMBL" id="PON72109.1"/>
    </source>
</evidence>
<protein>
    <submittedName>
        <fullName evidence="2">Uncharacterized protein</fullName>
    </submittedName>
</protein>
<keyword evidence="3" id="KW-1185">Reference proteome</keyword>
<gene>
    <name evidence="2" type="ORF">PanWU01x14_069510</name>
</gene>
<feature type="region of interest" description="Disordered" evidence="1">
    <location>
        <begin position="14"/>
        <end position="79"/>
    </location>
</feature>
<dbReference type="EMBL" id="JXTB01000041">
    <property type="protein sequence ID" value="PON72109.1"/>
    <property type="molecule type" value="Genomic_DNA"/>
</dbReference>